<dbReference type="PANTHER" id="PTHR10067:SF9">
    <property type="entry name" value="PHOSPHATIDYLSERINE DECARBOXYLASE FAMILY PROTEIN (AFU_ORTHOLOGUE AFUA_7G01730)"/>
    <property type="match status" value="1"/>
</dbReference>
<dbReference type="GO" id="GO:0004609">
    <property type="term" value="F:phosphatidylserine decarboxylase activity"/>
    <property type="evidence" value="ECO:0007669"/>
    <property type="project" value="InterPro"/>
</dbReference>
<evidence type="ECO:0000259" key="5">
    <source>
        <dbReference type="Pfam" id="PF12588"/>
    </source>
</evidence>
<keyword evidence="1" id="KW-0210">Decarboxylase</keyword>
<dbReference type="PATRIC" id="fig|1352936.5.peg.1835"/>
<feature type="domain" description="L-tryptophan decarboxylase PsiD-like" evidence="5">
    <location>
        <begin position="2"/>
        <end position="129"/>
    </location>
</feature>
<dbReference type="InterPro" id="IPR003817">
    <property type="entry name" value="PS_Dcarbxylase"/>
</dbReference>
<dbReference type="STRING" id="1352936.M878_08585"/>
<reference evidence="6 7" key="1">
    <citation type="journal article" date="2014" name="Genome Announc.">
        <title>Draft Genome Sequence of Streptomyces roseochromogenes subsp. oscitans DS 12.976, Producer of the Aminocoumarin Antibiotic Clorobiocin.</title>
        <authorList>
            <person name="Ruckert C."/>
            <person name="Kalinowski J."/>
            <person name="Heide L."/>
            <person name="Apel A.K."/>
        </authorList>
    </citation>
    <scope>NUCLEOTIDE SEQUENCE [LARGE SCALE GENOMIC DNA]</scope>
    <source>
        <strain evidence="6 7">DS 12.976</strain>
    </source>
</reference>
<dbReference type="InterPro" id="IPR022237">
    <property type="entry name" value="PsiD-like"/>
</dbReference>
<dbReference type="Pfam" id="PF12588">
    <property type="entry name" value="PSDC"/>
    <property type="match status" value="1"/>
</dbReference>
<evidence type="ECO:0000313" key="7">
    <source>
        <dbReference type="Proteomes" id="UP000017984"/>
    </source>
</evidence>
<name>V6KU22_STRRC</name>
<dbReference type="Proteomes" id="UP000017984">
    <property type="component" value="Chromosome"/>
</dbReference>
<comment type="caution">
    <text evidence="6">The sequence shown here is derived from an EMBL/GenBank/DDBJ whole genome shotgun (WGS) entry which is preliminary data.</text>
</comment>
<sequence length="368" mass="41036">MADLEKLLTTDPVVQQYVSDMIEQVPEEERTVSDIPHLLQCLDQIATTAPEYHWDPASRRFFPMSHLFVYMMATDAGWNAFRNQKFNDALAGVLQYWYRFLSNEIPGQDSRTVLNDGPTGWLSPPAYEEFRLFQFEVDLGKEYGGLASYNDFFHRALKDRYRPLPTDPKAIVSPNDGKVVRWRQGVKRQDQFWLKGQPYSLEHMLNGSEYAKDFADGDVLQTFLSGADYHRWHAPVDGKVVAVDKVPGYMFAELQSMGDDPTAGTHSQCYGASVNTRGIVVIESTAPKIGLVCVMPVGITEISSITHSVSVNVQVTKGQEIGRFSFGGSSMCLLFQKGAVDHLAPDNPSGDPDNGAPVFVNGQIARAR</sequence>
<evidence type="ECO:0000256" key="3">
    <source>
        <dbReference type="ARBA" id="ARBA00023239"/>
    </source>
</evidence>
<dbReference type="GO" id="GO:0006646">
    <property type="term" value="P:phosphatidylethanolamine biosynthetic process"/>
    <property type="evidence" value="ECO:0007669"/>
    <property type="project" value="TreeGrafter"/>
</dbReference>
<dbReference type="Pfam" id="PF02666">
    <property type="entry name" value="PS_Dcarbxylase"/>
    <property type="match status" value="1"/>
</dbReference>
<dbReference type="RefSeq" id="WP_023545704.1">
    <property type="nucleotide sequence ID" value="NZ_CM002285.1"/>
</dbReference>
<gene>
    <name evidence="6" type="ORF">M878_08585</name>
</gene>
<dbReference type="AlphaFoldDB" id="V6KU22"/>
<dbReference type="EMBL" id="AWQX01000066">
    <property type="protein sequence ID" value="EST34911.1"/>
    <property type="molecule type" value="Genomic_DNA"/>
</dbReference>
<evidence type="ECO:0000313" key="6">
    <source>
        <dbReference type="EMBL" id="EST34911.1"/>
    </source>
</evidence>
<organism evidence="6 7">
    <name type="scientific">Streptomyces roseochromogenus subsp. oscitans DS 12.976</name>
    <dbReference type="NCBI Taxonomy" id="1352936"/>
    <lineage>
        <taxon>Bacteria</taxon>
        <taxon>Bacillati</taxon>
        <taxon>Actinomycetota</taxon>
        <taxon>Actinomycetes</taxon>
        <taxon>Kitasatosporales</taxon>
        <taxon>Streptomycetaceae</taxon>
        <taxon>Streptomyces</taxon>
    </lineage>
</organism>
<dbReference type="PANTHER" id="PTHR10067">
    <property type="entry name" value="PHOSPHATIDYLSERINE DECARBOXYLASE"/>
    <property type="match status" value="1"/>
</dbReference>
<evidence type="ECO:0000256" key="4">
    <source>
        <dbReference type="ARBA" id="ARBA00023317"/>
    </source>
</evidence>
<accession>V6KU22</accession>
<proteinExistence type="predicted"/>
<keyword evidence="3" id="KW-0456">Lyase</keyword>
<evidence type="ECO:0000256" key="1">
    <source>
        <dbReference type="ARBA" id="ARBA00022793"/>
    </source>
</evidence>
<protein>
    <recommendedName>
        <fullName evidence="5">L-tryptophan decarboxylase PsiD-like domain-containing protein</fullName>
    </recommendedName>
</protein>
<keyword evidence="2" id="KW-0865">Zymogen</keyword>
<dbReference type="HOGENOM" id="CLU_033450_1_0_11"/>
<keyword evidence="7" id="KW-1185">Reference proteome</keyword>
<keyword evidence="4" id="KW-0670">Pyruvate</keyword>
<evidence type="ECO:0000256" key="2">
    <source>
        <dbReference type="ARBA" id="ARBA00023145"/>
    </source>
</evidence>